<dbReference type="InterPro" id="IPR038324">
    <property type="entry name" value="Rpb4/RPC9_sf"/>
</dbReference>
<accession>A0ABD0M8T3</accession>
<evidence type="ECO:0000256" key="10">
    <source>
        <dbReference type="ARBA" id="ARBA00043924"/>
    </source>
</evidence>
<dbReference type="PANTHER" id="PTHR15561">
    <property type="entry name" value="CALCITONIN GENE-RELATED PEPTIDE-RECEPTOR COMPONENT PROTEIN"/>
    <property type="match status" value="1"/>
</dbReference>
<name>A0ABD0M8T3_9CAEN</name>
<dbReference type="SMART" id="SM00657">
    <property type="entry name" value="RPOL4c"/>
    <property type="match status" value="1"/>
</dbReference>
<feature type="domain" description="RNA polymerase Rpb4/RPC9 core" evidence="15">
    <location>
        <begin position="1"/>
        <end position="125"/>
    </location>
</feature>
<keyword evidence="17" id="KW-1185">Reference proteome</keyword>
<evidence type="ECO:0000259" key="15">
    <source>
        <dbReference type="SMART" id="SM00657"/>
    </source>
</evidence>
<evidence type="ECO:0000256" key="13">
    <source>
        <dbReference type="ARBA" id="ARBA00073026"/>
    </source>
</evidence>
<comment type="subcellular location">
    <subcellularLocation>
        <location evidence="2">Cell membrane</location>
        <topology evidence="2">Peripheral membrane protein</topology>
        <orientation evidence="2">Cytoplasmic side</orientation>
    </subcellularLocation>
    <subcellularLocation>
        <location evidence="1">Nucleus</location>
    </subcellularLocation>
</comment>
<evidence type="ECO:0000256" key="12">
    <source>
        <dbReference type="ARBA" id="ARBA00045808"/>
    </source>
</evidence>
<evidence type="ECO:0000313" key="16">
    <source>
        <dbReference type="EMBL" id="KAK7508229.1"/>
    </source>
</evidence>
<dbReference type="InterPro" id="IPR038846">
    <property type="entry name" value="RPC9"/>
</dbReference>
<sequence>MEVINENAGLLSNLEVFMLLKDIQAGRGNQQKPNKHQQNLATVTYETVKYLERTPCALQSPENVSAFMEAMKDFNLTKAEKLQLLNQRPSSAVEIQLLVEESEERLTEEEVYQLLSVIATHLPGPEPDTMPQAEEQSEEVELEREEVEECDDSYVAI</sequence>
<dbReference type="Pfam" id="PF03874">
    <property type="entry name" value="RNA_pol_Rpb4"/>
    <property type="match status" value="1"/>
</dbReference>
<comment type="similarity">
    <text evidence="3">Belongs to the eukaryotic RPC9 RNA polymerase subunit family.</text>
</comment>
<protein>
    <recommendedName>
        <fullName evidence="4">DNA-directed RNA polymerase III subunit RPC9</fullName>
    </recommendedName>
    <alternativeName>
        <fullName evidence="13">DNA-directed RNA polymerase III subunit rpc9</fullName>
    </alternativeName>
</protein>
<dbReference type="PANTHER" id="PTHR15561:SF0">
    <property type="entry name" value="DNA-DIRECTED RNA POLYMERASE III SUBUNIT RPC9"/>
    <property type="match status" value="1"/>
</dbReference>
<dbReference type="SUPFAM" id="SSF47819">
    <property type="entry name" value="HRDC-like"/>
    <property type="match status" value="1"/>
</dbReference>
<comment type="caution">
    <text evidence="16">The sequence shown here is derived from an EMBL/GenBank/DDBJ whole genome shotgun (WGS) entry which is preliminary data.</text>
</comment>
<comment type="subunit">
    <text evidence="11">Component of the RNA polymerase III complex consisting of 17 subunits: a ten-subunit horseshoe-shaped catalytic core composed of POLR3A/RPC1, POLR3B/RPC2, POLR1C/RPAC1, POLR1D/RPAC2, POLR3K/RPC10, POLR2E/RPABC1, POLR2F/RPABC2, POLR2H/RPABC3, POLR2K/RPABC4 and POLR2L/RPABC5; a mobile stalk composed of two subunits POLR3H/RPC8 and CRCP/RPC9, protruding from the core and functioning primarily in transcription initiation; and additional subunits homologous to general transcription factors of the RNA polymerase II machinery, POLR3C/RPC3-POLR3F/RPC6-POLR3G/RPC7 heterotrimer required for transcription initiation and POLR3D/RPC4-POLR3E/RPC5 heterodimer involved in both transcription initiation and termination.</text>
</comment>
<dbReference type="Gene3D" id="1.20.1250.40">
    <property type="match status" value="1"/>
</dbReference>
<evidence type="ECO:0000256" key="5">
    <source>
        <dbReference type="ARBA" id="ARBA00022475"/>
    </source>
</evidence>
<dbReference type="GO" id="GO:0000428">
    <property type="term" value="C:DNA-directed RNA polymerase complex"/>
    <property type="evidence" value="ECO:0007669"/>
    <property type="project" value="UniProtKB-KW"/>
</dbReference>
<dbReference type="InterPro" id="IPR010997">
    <property type="entry name" value="HRDC-like_sf"/>
</dbReference>
<keyword evidence="5" id="KW-1003">Cell membrane</keyword>
<dbReference type="GO" id="GO:0005634">
    <property type="term" value="C:nucleus"/>
    <property type="evidence" value="ECO:0007669"/>
    <property type="project" value="UniProtKB-SubCell"/>
</dbReference>
<evidence type="ECO:0000256" key="2">
    <source>
        <dbReference type="ARBA" id="ARBA00004413"/>
    </source>
</evidence>
<gene>
    <name evidence="16" type="ORF">BaRGS_00000468</name>
</gene>
<proteinExistence type="inferred from homology"/>
<evidence type="ECO:0000256" key="1">
    <source>
        <dbReference type="ARBA" id="ARBA00004123"/>
    </source>
</evidence>
<organism evidence="16 17">
    <name type="scientific">Batillaria attramentaria</name>
    <dbReference type="NCBI Taxonomy" id="370345"/>
    <lineage>
        <taxon>Eukaryota</taxon>
        <taxon>Metazoa</taxon>
        <taxon>Spiralia</taxon>
        <taxon>Lophotrochozoa</taxon>
        <taxon>Mollusca</taxon>
        <taxon>Gastropoda</taxon>
        <taxon>Caenogastropoda</taxon>
        <taxon>Sorbeoconcha</taxon>
        <taxon>Cerithioidea</taxon>
        <taxon>Batillariidae</taxon>
        <taxon>Batillaria</taxon>
    </lineage>
</organism>
<dbReference type="EMBL" id="JACVVK020000002">
    <property type="protein sequence ID" value="KAK7508229.1"/>
    <property type="molecule type" value="Genomic_DNA"/>
</dbReference>
<comment type="function">
    <text evidence="12">DNA-dependent RNA polymerase catalyzes the transcription of DNA into RNA using the four ribonucleoside triphosphates as substrates. Specific peripheric component of RNA polymerase III (Pol III) which synthesizes small non-coding RNAs including 5S rRNA, snRNAs, tRNAs and miRNAs from at least 500 distinct genomic loci. With POLR3H/RPC8 forms a mobile stalk that protrudes from Pol III core and functions primarily in transcription initiation. Pol III plays a key role in sensing and limiting infection by intracellular bacteria and DNA viruses. Acts as nuclear and cytosolic DNA sensor involved in innate immune response. Can sense non-self dsDNA that serves as template for transcription into dsRNA. The non-self RNA polymerase III transcripts, such as Epstein-Barr virus-encoded RNAs (EBERs) induce type I interferon and NF-kappa-B through the RIG-I pathway.</text>
</comment>
<keyword evidence="8" id="KW-0804">Transcription</keyword>
<evidence type="ECO:0000256" key="9">
    <source>
        <dbReference type="ARBA" id="ARBA00023242"/>
    </source>
</evidence>
<dbReference type="AlphaFoldDB" id="A0ABD0M8T3"/>
<dbReference type="InterPro" id="IPR005574">
    <property type="entry name" value="Rpb4/RPC9"/>
</dbReference>
<evidence type="ECO:0000256" key="3">
    <source>
        <dbReference type="ARBA" id="ARBA00006898"/>
    </source>
</evidence>
<dbReference type="FunFam" id="1.20.1250.40:FF:000002">
    <property type="entry name" value="DNA-directed RNA polymerase III subunit RPC9"/>
    <property type="match status" value="1"/>
</dbReference>
<evidence type="ECO:0000256" key="6">
    <source>
        <dbReference type="ARBA" id="ARBA00022478"/>
    </source>
</evidence>
<comment type="function">
    <text evidence="10">Accessory protein for the calcitonin gene-related peptide (CGRP) receptor. It modulates CGRP responsiveness in a variety of tissues.</text>
</comment>
<evidence type="ECO:0000256" key="4">
    <source>
        <dbReference type="ARBA" id="ARBA00016672"/>
    </source>
</evidence>
<dbReference type="Proteomes" id="UP001519460">
    <property type="component" value="Unassembled WGS sequence"/>
</dbReference>
<keyword evidence="9" id="KW-0539">Nucleus</keyword>
<dbReference type="GO" id="GO:0005886">
    <property type="term" value="C:plasma membrane"/>
    <property type="evidence" value="ECO:0007669"/>
    <property type="project" value="UniProtKB-SubCell"/>
</dbReference>
<feature type="region of interest" description="Disordered" evidence="14">
    <location>
        <begin position="122"/>
        <end position="157"/>
    </location>
</feature>
<dbReference type="InterPro" id="IPR006590">
    <property type="entry name" value="RNA_pol_Rpb4/RPC9_core"/>
</dbReference>
<reference evidence="16 17" key="1">
    <citation type="journal article" date="2023" name="Sci. Data">
        <title>Genome assembly of the Korean intertidal mud-creeper Batillaria attramentaria.</title>
        <authorList>
            <person name="Patra A.K."/>
            <person name="Ho P.T."/>
            <person name="Jun S."/>
            <person name="Lee S.J."/>
            <person name="Kim Y."/>
            <person name="Won Y.J."/>
        </authorList>
    </citation>
    <scope>NUCLEOTIDE SEQUENCE [LARGE SCALE GENOMIC DNA]</scope>
    <source>
        <strain evidence="16">Wonlab-2016</strain>
    </source>
</reference>
<keyword evidence="6" id="KW-0240">DNA-directed RNA polymerase</keyword>
<evidence type="ECO:0000256" key="7">
    <source>
        <dbReference type="ARBA" id="ARBA00023136"/>
    </source>
</evidence>
<evidence type="ECO:0000256" key="11">
    <source>
        <dbReference type="ARBA" id="ARBA00044007"/>
    </source>
</evidence>
<keyword evidence="7" id="KW-0472">Membrane</keyword>
<evidence type="ECO:0000256" key="14">
    <source>
        <dbReference type="SAM" id="MobiDB-lite"/>
    </source>
</evidence>
<feature type="compositionally biased region" description="Acidic residues" evidence="14">
    <location>
        <begin position="135"/>
        <end position="157"/>
    </location>
</feature>
<evidence type="ECO:0000313" key="17">
    <source>
        <dbReference type="Proteomes" id="UP001519460"/>
    </source>
</evidence>
<evidence type="ECO:0000256" key="8">
    <source>
        <dbReference type="ARBA" id="ARBA00023163"/>
    </source>
</evidence>